<evidence type="ECO:0000313" key="1">
    <source>
        <dbReference type="EMBL" id="GAG50771.1"/>
    </source>
</evidence>
<sequence length="55" mass="6823">RNGFFNYENEYYCNYLYNRSLEDVNLTDYHEMCHYLIYKDYDHFCTTGRGEDKGE</sequence>
<accession>X0ZR99</accession>
<dbReference type="AlphaFoldDB" id="X0ZR99"/>
<protein>
    <submittedName>
        <fullName evidence="1">Uncharacterized protein</fullName>
    </submittedName>
</protein>
<name>X0ZR99_9ZZZZ</name>
<organism evidence="1">
    <name type="scientific">marine sediment metagenome</name>
    <dbReference type="NCBI Taxonomy" id="412755"/>
    <lineage>
        <taxon>unclassified sequences</taxon>
        <taxon>metagenomes</taxon>
        <taxon>ecological metagenomes</taxon>
    </lineage>
</organism>
<proteinExistence type="predicted"/>
<feature type="non-terminal residue" evidence="1">
    <location>
        <position position="1"/>
    </location>
</feature>
<reference evidence="1" key="1">
    <citation type="journal article" date="2014" name="Front. Microbiol.">
        <title>High frequency of phylogenetically diverse reductive dehalogenase-homologous genes in deep subseafloor sedimentary metagenomes.</title>
        <authorList>
            <person name="Kawai M."/>
            <person name="Futagami T."/>
            <person name="Toyoda A."/>
            <person name="Takaki Y."/>
            <person name="Nishi S."/>
            <person name="Hori S."/>
            <person name="Arai W."/>
            <person name="Tsubouchi T."/>
            <person name="Morono Y."/>
            <person name="Uchiyama I."/>
            <person name="Ito T."/>
            <person name="Fujiyama A."/>
            <person name="Inagaki F."/>
            <person name="Takami H."/>
        </authorList>
    </citation>
    <scope>NUCLEOTIDE SEQUENCE</scope>
    <source>
        <strain evidence="1">Expedition CK06-06</strain>
    </source>
</reference>
<comment type="caution">
    <text evidence="1">The sequence shown here is derived from an EMBL/GenBank/DDBJ whole genome shotgun (WGS) entry which is preliminary data.</text>
</comment>
<dbReference type="EMBL" id="BARS01053337">
    <property type="protein sequence ID" value="GAG50771.1"/>
    <property type="molecule type" value="Genomic_DNA"/>
</dbReference>
<gene>
    <name evidence="1" type="ORF">S01H1_79167</name>
</gene>